<organism evidence="1 2">
    <name type="scientific">Trichoderma lentiforme</name>
    <dbReference type="NCBI Taxonomy" id="1567552"/>
    <lineage>
        <taxon>Eukaryota</taxon>
        <taxon>Fungi</taxon>
        <taxon>Dikarya</taxon>
        <taxon>Ascomycota</taxon>
        <taxon>Pezizomycotina</taxon>
        <taxon>Sordariomycetes</taxon>
        <taxon>Hypocreomycetidae</taxon>
        <taxon>Hypocreales</taxon>
        <taxon>Hypocreaceae</taxon>
        <taxon>Trichoderma</taxon>
    </lineage>
</organism>
<sequence>MTHQNVSAESLLILIQTHLDSQETWWTTPATPSASATAACTVADKCLEKLLAKLELPLRIWSVIDATKGQLFITIIQKYRPKVYMRFARAQNP</sequence>
<evidence type="ECO:0000313" key="1">
    <source>
        <dbReference type="EMBL" id="KAF3073344.1"/>
    </source>
</evidence>
<dbReference type="Proteomes" id="UP000801864">
    <property type="component" value="Unassembled WGS sequence"/>
</dbReference>
<comment type="caution">
    <text evidence="1">The sequence shown here is derived from an EMBL/GenBank/DDBJ whole genome shotgun (WGS) entry which is preliminary data.</text>
</comment>
<gene>
    <name evidence="1" type="ORF">CFAM422_003923</name>
</gene>
<keyword evidence="2" id="KW-1185">Reference proteome</keyword>
<evidence type="ECO:0000313" key="2">
    <source>
        <dbReference type="Proteomes" id="UP000801864"/>
    </source>
</evidence>
<accession>A0A9P4XJ41</accession>
<reference evidence="1 2" key="1">
    <citation type="submission" date="2018-06" db="EMBL/GenBank/DDBJ databases">
        <title>Genome analysis of cellulolytic fungus Trichoderma lentiforme CFAM-422.</title>
        <authorList>
            <person name="Steindorff A.S."/>
            <person name="Formighieri E.F."/>
            <person name="Midorikawa G.E.O."/>
            <person name="Tamietti M.S."/>
            <person name="Ramos E.Z."/>
            <person name="Silva A.S."/>
            <person name="Bon E.P.S."/>
            <person name="Mendes T.D."/>
            <person name="Damaso M.C.T."/>
            <person name="Favaro L.C.L."/>
        </authorList>
    </citation>
    <scope>NUCLEOTIDE SEQUENCE [LARGE SCALE GENOMIC DNA]</scope>
    <source>
        <strain evidence="1 2">CFAM-422</strain>
    </source>
</reference>
<dbReference type="EMBL" id="QLNT01000006">
    <property type="protein sequence ID" value="KAF3073344.1"/>
    <property type="molecule type" value="Genomic_DNA"/>
</dbReference>
<name>A0A9P4XJ41_9HYPO</name>
<proteinExistence type="predicted"/>
<dbReference type="AlphaFoldDB" id="A0A9P4XJ41"/>
<protein>
    <submittedName>
        <fullName evidence="1">Uncharacterized protein</fullName>
    </submittedName>
</protein>